<evidence type="ECO:0000256" key="1">
    <source>
        <dbReference type="ARBA" id="ARBA00004651"/>
    </source>
</evidence>
<evidence type="ECO:0000256" key="7">
    <source>
        <dbReference type="ARBA" id="ARBA00023136"/>
    </source>
</evidence>
<dbReference type="AlphaFoldDB" id="A0AAU4K4J7"/>
<reference evidence="9 10" key="1">
    <citation type="submission" date="2022-10" db="EMBL/GenBank/DDBJ databases">
        <title>The complete genomes of actinobacterial strains from the NBC collection.</title>
        <authorList>
            <person name="Joergensen T.S."/>
            <person name="Alvarez Arevalo M."/>
            <person name="Sterndorff E.B."/>
            <person name="Faurdal D."/>
            <person name="Vuksanovic O."/>
            <person name="Mourched A.-S."/>
            <person name="Charusanti P."/>
            <person name="Shaw S."/>
            <person name="Blin K."/>
            <person name="Weber T."/>
        </authorList>
    </citation>
    <scope>NUCLEOTIDE SEQUENCE [LARGE SCALE GENOMIC DNA]</scope>
    <source>
        <strain evidence="9 10">NBC_00319</strain>
    </source>
</reference>
<sequence length="346" mass="35142">MQVRGRPGVGTAVALSLLVLVAVSAVGMIVGSVHIPASDAVRYLWADVVGGTIAPQDVPGYRIVTDSRLPRVLTSIFVGAGLSVVGVVVQALVRNALADPYILGISSGASVGATAVVLFGALGGLGLYALPSAAFLGALGATVIVLVLARSAGGLEPTRLVLMGTALGYGFSAITTVLVFLAPAGDAARSVMFWLLGSLAAATWHSVWLVGTVSVVGVVLASACARHLNALSMGDDVAASVGVHPGRFRLALFVVSAVIVGVIVSVCGAIGFVGLIMPHVTRLLVGADHRRVLLLSPVLGAVFVVVADIVSRTLVPPYELPIGAITAAVGVPVFVALMRRRERVTT</sequence>
<feature type="transmembrane region" description="Helical" evidence="8">
    <location>
        <begin position="100"/>
        <end position="122"/>
    </location>
</feature>
<dbReference type="GO" id="GO:0022857">
    <property type="term" value="F:transmembrane transporter activity"/>
    <property type="evidence" value="ECO:0007669"/>
    <property type="project" value="InterPro"/>
</dbReference>
<comment type="subcellular location">
    <subcellularLocation>
        <location evidence="1">Cell membrane</location>
        <topology evidence="1">Multi-pass membrane protein</topology>
    </subcellularLocation>
</comment>
<dbReference type="InterPro" id="IPR037294">
    <property type="entry name" value="ABC_BtuC-like"/>
</dbReference>
<dbReference type="SUPFAM" id="SSF81345">
    <property type="entry name" value="ABC transporter involved in vitamin B12 uptake, BtuC"/>
    <property type="match status" value="1"/>
</dbReference>
<evidence type="ECO:0000256" key="3">
    <source>
        <dbReference type="ARBA" id="ARBA00022448"/>
    </source>
</evidence>
<feature type="transmembrane region" description="Helical" evidence="8">
    <location>
        <begin position="160"/>
        <end position="181"/>
    </location>
</feature>
<dbReference type="PANTHER" id="PTHR30472:SF67">
    <property type="entry name" value="PERMEASE OF ABC TRANSPORTER-RELATED"/>
    <property type="match status" value="1"/>
</dbReference>
<evidence type="ECO:0000313" key="9">
    <source>
        <dbReference type="EMBL" id="WUM20878.1"/>
    </source>
</evidence>
<feature type="transmembrane region" description="Helical" evidence="8">
    <location>
        <begin position="72"/>
        <end position="93"/>
    </location>
</feature>
<name>A0AAU4K4J7_9NOCA</name>
<keyword evidence="4" id="KW-1003">Cell membrane</keyword>
<feature type="transmembrane region" description="Helical" evidence="8">
    <location>
        <begin position="320"/>
        <end position="338"/>
    </location>
</feature>
<dbReference type="CDD" id="cd06550">
    <property type="entry name" value="TM_ABC_iron-siderophores_like"/>
    <property type="match status" value="1"/>
</dbReference>
<protein>
    <submittedName>
        <fullName evidence="9">Iron ABC transporter permease</fullName>
    </submittedName>
</protein>
<dbReference type="InterPro" id="IPR000522">
    <property type="entry name" value="ABC_transptr_permease_BtuC"/>
</dbReference>
<evidence type="ECO:0000313" key="10">
    <source>
        <dbReference type="Proteomes" id="UP001432128"/>
    </source>
</evidence>
<organism evidence="9 10">
    <name type="scientific">Williamsia herbipolensis</name>
    <dbReference type="NCBI Taxonomy" id="1603258"/>
    <lineage>
        <taxon>Bacteria</taxon>
        <taxon>Bacillati</taxon>
        <taxon>Actinomycetota</taxon>
        <taxon>Actinomycetes</taxon>
        <taxon>Mycobacteriales</taxon>
        <taxon>Nocardiaceae</taxon>
        <taxon>Williamsia</taxon>
    </lineage>
</organism>
<proteinExistence type="inferred from homology"/>
<dbReference type="Pfam" id="PF01032">
    <property type="entry name" value="FecCD"/>
    <property type="match status" value="1"/>
</dbReference>
<dbReference type="KEGG" id="whr:OG579_03330"/>
<keyword evidence="10" id="KW-1185">Reference proteome</keyword>
<evidence type="ECO:0000256" key="6">
    <source>
        <dbReference type="ARBA" id="ARBA00022989"/>
    </source>
</evidence>
<dbReference type="GO" id="GO:0033214">
    <property type="term" value="P:siderophore-iron import into cell"/>
    <property type="evidence" value="ECO:0007669"/>
    <property type="project" value="TreeGrafter"/>
</dbReference>
<dbReference type="GO" id="GO:0005886">
    <property type="term" value="C:plasma membrane"/>
    <property type="evidence" value="ECO:0007669"/>
    <property type="project" value="UniProtKB-SubCell"/>
</dbReference>
<dbReference type="RefSeq" id="WP_328858085.1">
    <property type="nucleotide sequence ID" value="NZ_CP108021.1"/>
</dbReference>
<feature type="transmembrane region" description="Helical" evidence="8">
    <location>
        <begin position="12"/>
        <end position="35"/>
    </location>
</feature>
<feature type="transmembrane region" description="Helical" evidence="8">
    <location>
        <begin position="128"/>
        <end position="148"/>
    </location>
</feature>
<dbReference type="PANTHER" id="PTHR30472">
    <property type="entry name" value="FERRIC ENTEROBACTIN TRANSPORT SYSTEM PERMEASE PROTEIN"/>
    <property type="match status" value="1"/>
</dbReference>
<feature type="transmembrane region" description="Helical" evidence="8">
    <location>
        <begin position="248"/>
        <end position="280"/>
    </location>
</feature>
<dbReference type="Gene3D" id="1.10.3470.10">
    <property type="entry name" value="ABC transporter involved in vitamin B12 uptake, BtuC"/>
    <property type="match status" value="1"/>
</dbReference>
<evidence type="ECO:0000256" key="4">
    <source>
        <dbReference type="ARBA" id="ARBA00022475"/>
    </source>
</evidence>
<gene>
    <name evidence="9" type="ORF">OG579_03330</name>
</gene>
<dbReference type="FunFam" id="1.10.3470.10:FF:000001">
    <property type="entry name" value="Vitamin B12 ABC transporter permease BtuC"/>
    <property type="match status" value="1"/>
</dbReference>
<dbReference type="Proteomes" id="UP001432128">
    <property type="component" value="Chromosome"/>
</dbReference>
<accession>A0AAU4K4J7</accession>
<keyword evidence="3" id="KW-0813">Transport</keyword>
<keyword evidence="5 8" id="KW-0812">Transmembrane</keyword>
<dbReference type="EMBL" id="CP108021">
    <property type="protein sequence ID" value="WUM20878.1"/>
    <property type="molecule type" value="Genomic_DNA"/>
</dbReference>
<keyword evidence="6 8" id="KW-1133">Transmembrane helix</keyword>
<evidence type="ECO:0000256" key="2">
    <source>
        <dbReference type="ARBA" id="ARBA00007935"/>
    </source>
</evidence>
<feature type="transmembrane region" description="Helical" evidence="8">
    <location>
        <begin position="209"/>
        <end position="228"/>
    </location>
</feature>
<keyword evidence="7 8" id="KW-0472">Membrane</keyword>
<evidence type="ECO:0000256" key="8">
    <source>
        <dbReference type="SAM" id="Phobius"/>
    </source>
</evidence>
<comment type="similarity">
    <text evidence="2">Belongs to the binding-protein-dependent transport system permease family. FecCD subfamily.</text>
</comment>
<evidence type="ECO:0000256" key="5">
    <source>
        <dbReference type="ARBA" id="ARBA00022692"/>
    </source>
</evidence>